<dbReference type="Proteomes" id="UP000272706">
    <property type="component" value="Unassembled WGS sequence"/>
</dbReference>
<dbReference type="Pfam" id="PF12680">
    <property type="entry name" value="SnoaL_2"/>
    <property type="match status" value="1"/>
</dbReference>
<sequence>MPSRERVEAFLKEVVEGSHVKAIADFYHEDATMQENLGVPRRGIDILMAHEQAALDRIEKMHTHPVQTFLVDGDHVAIRWTFDRIDKTGTVRRLEEVALQRWRGDRIAEERFVYDTATAWRLVGPDGAAVEG</sequence>
<organism evidence="2 3">
    <name type="scientific">Mesorhizobium waimense</name>
    <dbReference type="NCBI Taxonomy" id="1300307"/>
    <lineage>
        <taxon>Bacteria</taxon>
        <taxon>Pseudomonadati</taxon>
        <taxon>Pseudomonadota</taxon>
        <taxon>Alphaproteobacteria</taxon>
        <taxon>Hyphomicrobiales</taxon>
        <taxon>Phyllobacteriaceae</taxon>
        <taxon>Mesorhizobium</taxon>
    </lineage>
</organism>
<proteinExistence type="predicted"/>
<dbReference type="OrthoDB" id="9803684at2"/>
<dbReference type="InterPro" id="IPR037401">
    <property type="entry name" value="SnoaL-like"/>
</dbReference>
<dbReference type="SUPFAM" id="SSF54427">
    <property type="entry name" value="NTF2-like"/>
    <property type="match status" value="1"/>
</dbReference>
<accession>A0A3A5KCN7</accession>
<gene>
    <name evidence="2" type="ORF">D3227_26980</name>
</gene>
<reference evidence="2 3" key="1">
    <citation type="submission" date="2018-09" db="EMBL/GenBank/DDBJ databases">
        <title>Mesorhizobium carmichaelinearum sp. nov. isolated from Carmichaelinea spp. root nodules in New Zealand.</title>
        <authorList>
            <person name="De Meyer S.E."/>
        </authorList>
    </citation>
    <scope>NUCLEOTIDE SEQUENCE [LARGE SCALE GENOMIC DNA]</scope>
    <source>
        <strain evidence="2 3">ICMP19557</strain>
    </source>
</reference>
<dbReference type="AlphaFoldDB" id="A0A3A5KCN7"/>
<evidence type="ECO:0000259" key="1">
    <source>
        <dbReference type="Pfam" id="PF12680"/>
    </source>
</evidence>
<dbReference type="InterPro" id="IPR032710">
    <property type="entry name" value="NTF2-like_dom_sf"/>
</dbReference>
<evidence type="ECO:0000313" key="2">
    <source>
        <dbReference type="EMBL" id="RJT32056.1"/>
    </source>
</evidence>
<name>A0A3A5KCN7_9HYPH</name>
<dbReference type="Gene3D" id="3.10.450.50">
    <property type="match status" value="1"/>
</dbReference>
<protein>
    <submittedName>
        <fullName evidence="2">Nuclear transport factor 2 family protein</fullName>
    </submittedName>
</protein>
<dbReference type="RefSeq" id="WP_120017310.1">
    <property type="nucleotide sequence ID" value="NZ_QZWZ01000027.1"/>
</dbReference>
<keyword evidence="3" id="KW-1185">Reference proteome</keyword>
<evidence type="ECO:0000313" key="3">
    <source>
        <dbReference type="Proteomes" id="UP000272706"/>
    </source>
</evidence>
<dbReference type="EMBL" id="QZWZ01000027">
    <property type="protein sequence ID" value="RJT32056.1"/>
    <property type="molecule type" value="Genomic_DNA"/>
</dbReference>
<comment type="caution">
    <text evidence="2">The sequence shown here is derived from an EMBL/GenBank/DDBJ whole genome shotgun (WGS) entry which is preliminary data.</text>
</comment>
<feature type="domain" description="SnoaL-like" evidence="1">
    <location>
        <begin position="7"/>
        <end position="109"/>
    </location>
</feature>